<accession>A0A380P048</accession>
<evidence type="ECO:0000256" key="2">
    <source>
        <dbReference type="ARBA" id="ARBA00023002"/>
    </source>
</evidence>
<dbReference type="Proteomes" id="UP000254621">
    <property type="component" value="Unassembled WGS sequence"/>
</dbReference>
<evidence type="ECO:0000313" key="4">
    <source>
        <dbReference type="Proteomes" id="UP000254621"/>
    </source>
</evidence>
<proteinExistence type="inferred from homology"/>
<dbReference type="EMBL" id="UHIV01000001">
    <property type="protein sequence ID" value="SUP52900.1"/>
    <property type="molecule type" value="Genomic_DNA"/>
</dbReference>
<keyword evidence="2 3" id="KW-0560">Oxidoreductase</keyword>
<evidence type="ECO:0000256" key="1">
    <source>
        <dbReference type="ARBA" id="ARBA00006484"/>
    </source>
</evidence>
<name>A0A380P048_WEIVI</name>
<comment type="similarity">
    <text evidence="1">Belongs to the short-chain dehydrogenases/reductases (SDR) family.</text>
</comment>
<dbReference type="GO" id="GO:0047936">
    <property type="term" value="F:glucose 1-dehydrogenase [NAD(P)+] activity"/>
    <property type="evidence" value="ECO:0007669"/>
    <property type="project" value="UniProtKB-EC"/>
</dbReference>
<dbReference type="GO" id="GO:0050664">
    <property type="term" value="F:oxidoreductase activity, acting on NAD(P)H, oxygen as acceptor"/>
    <property type="evidence" value="ECO:0007669"/>
    <property type="project" value="TreeGrafter"/>
</dbReference>
<dbReference type="AlphaFoldDB" id="A0A380P048"/>
<dbReference type="InterPro" id="IPR002347">
    <property type="entry name" value="SDR_fam"/>
</dbReference>
<sequence length="116" mass="12585">MYTDLQGKTAVVTGGTTGLGLAIVTRYLEEGMNVVADYIGELKVTDDLKAIQDKFGNKLVTFQADVSNEEQVAALAKAATDNFHQLMFGSTMLGLRSLSQQQICHTTNGKRLLMLT</sequence>
<dbReference type="Gene3D" id="3.40.50.720">
    <property type="entry name" value="NAD(P)-binding Rossmann-like Domain"/>
    <property type="match status" value="1"/>
</dbReference>
<gene>
    <name evidence="3" type="primary">ycdF</name>
    <name evidence="3" type="ORF">NCTC13645_00803</name>
</gene>
<dbReference type="Pfam" id="PF00106">
    <property type="entry name" value="adh_short"/>
    <property type="match status" value="1"/>
</dbReference>
<dbReference type="PANTHER" id="PTHR43008">
    <property type="entry name" value="BENZIL REDUCTASE"/>
    <property type="match status" value="1"/>
</dbReference>
<dbReference type="SUPFAM" id="SSF51735">
    <property type="entry name" value="NAD(P)-binding Rossmann-fold domains"/>
    <property type="match status" value="1"/>
</dbReference>
<dbReference type="PANTHER" id="PTHR43008:SF4">
    <property type="entry name" value="CHAIN DEHYDROGENASE, PUTATIVE (AFU_ORTHOLOGUE AFUA_4G08710)-RELATED"/>
    <property type="match status" value="1"/>
</dbReference>
<dbReference type="InterPro" id="IPR036291">
    <property type="entry name" value="NAD(P)-bd_dom_sf"/>
</dbReference>
<dbReference type="EC" id="1.1.1.47" evidence="3"/>
<reference evidence="3 4" key="1">
    <citation type="submission" date="2018-06" db="EMBL/GenBank/DDBJ databases">
        <authorList>
            <consortium name="Pathogen Informatics"/>
            <person name="Doyle S."/>
        </authorList>
    </citation>
    <scope>NUCLEOTIDE SEQUENCE [LARGE SCALE GENOMIC DNA]</scope>
    <source>
        <strain evidence="3 4">NCTC13645</strain>
    </source>
</reference>
<protein>
    <submittedName>
        <fullName evidence="3">Glucose 1-dehydrogenase 2</fullName>
        <ecNumber evidence="3">1.1.1.47</ecNumber>
    </submittedName>
</protein>
<organism evidence="3 4">
    <name type="scientific">Weissella viridescens</name>
    <name type="common">Lactobacillus viridescens</name>
    <dbReference type="NCBI Taxonomy" id="1629"/>
    <lineage>
        <taxon>Bacteria</taxon>
        <taxon>Bacillati</taxon>
        <taxon>Bacillota</taxon>
        <taxon>Bacilli</taxon>
        <taxon>Lactobacillales</taxon>
        <taxon>Lactobacillaceae</taxon>
        <taxon>Weissella</taxon>
    </lineage>
</organism>
<evidence type="ECO:0000313" key="3">
    <source>
        <dbReference type="EMBL" id="SUP52900.1"/>
    </source>
</evidence>